<evidence type="ECO:0000313" key="2">
    <source>
        <dbReference type="EMBL" id="SHK89868.1"/>
    </source>
</evidence>
<accession>A0A3A1NR37</accession>
<evidence type="ECO:0000313" key="1">
    <source>
        <dbReference type="EMBL" id="SFC45518.1"/>
    </source>
</evidence>
<dbReference type="STRING" id="1055723.SAMN05216293_2197"/>
<reference evidence="2 3" key="1">
    <citation type="submission" date="2016-11" db="EMBL/GenBank/DDBJ databases">
        <authorList>
            <person name="Varghese N."/>
            <person name="Submissions S."/>
        </authorList>
    </citation>
    <scope>NUCLEOTIDE SEQUENCE [LARGE SCALE GENOMIC DNA]</scope>
    <source>
        <strain evidence="2 3">CGMCC 1.12174</strain>
        <strain evidence="1 4">DSM 26351</strain>
    </source>
</reference>
<organism evidence="2 3">
    <name type="scientific">Flagellimonas taeanensis</name>
    <dbReference type="NCBI Taxonomy" id="1005926"/>
    <lineage>
        <taxon>Bacteria</taxon>
        <taxon>Pseudomonadati</taxon>
        <taxon>Bacteroidota</taxon>
        <taxon>Flavobacteriia</taxon>
        <taxon>Flavobacteriales</taxon>
        <taxon>Flavobacteriaceae</taxon>
        <taxon>Flagellimonas</taxon>
    </lineage>
</organism>
<dbReference type="EMBL" id="FRAT01000005">
    <property type="protein sequence ID" value="SHK89868.1"/>
    <property type="molecule type" value="Genomic_DNA"/>
</dbReference>
<accession>A0A1M6W8A5</accession>
<proteinExistence type="predicted"/>
<gene>
    <name evidence="1" type="ORF">SAMN04487891_111112</name>
    <name evidence="2" type="ORF">SAMN05216293_2197</name>
</gene>
<dbReference type="AlphaFoldDB" id="A0A1M6W8A5"/>
<dbReference type="OrthoDB" id="1450068at2"/>
<comment type="caution">
    <text evidence="2">The sequence shown here is derived from an EMBL/GenBank/DDBJ whole genome shotgun (WGS) entry which is preliminary data.</text>
</comment>
<dbReference type="EMBL" id="FOKU01000011">
    <property type="protein sequence ID" value="SFC45518.1"/>
    <property type="molecule type" value="Genomic_DNA"/>
</dbReference>
<name>A0A1M6W8A5_9FLAO</name>
<protein>
    <recommendedName>
        <fullName evidence="5">Radical SAM additional 4Fe4S-binding SPASM domain-containing protein</fullName>
    </recommendedName>
</protein>
<dbReference type="Proteomes" id="UP000184031">
    <property type="component" value="Unassembled WGS sequence"/>
</dbReference>
<evidence type="ECO:0000313" key="4">
    <source>
        <dbReference type="Proteomes" id="UP000198940"/>
    </source>
</evidence>
<evidence type="ECO:0008006" key="5">
    <source>
        <dbReference type="Google" id="ProtNLM"/>
    </source>
</evidence>
<keyword evidence="4" id="KW-1185">Reference proteome</keyword>
<dbReference type="Proteomes" id="UP000198940">
    <property type="component" value="Unassembled WGS sequence"/>
</dbReference>
<evidence type="ECO:0000313" key="3">
    <source>
        <dbReference type="Proteomes" id="UP000184031"/>
    </source>
</evidence>
<sequence>MDPRSSLIGENRWQLRKMEQVRKKYKWSICSTCTFLSFCELTKDKSNISSCSEYIHYMEGHKKKSLFERSQSDGVQTKKEFNNWF</sequence>